<sequence length="47" mass="5125">LLFTIGLPLPQPSRITIPSFSAFLIVAFASLTIFDHSELVKSSDCCQ</sequence>
<dbReference type="AlphaFoldDB" id="A0A382EAB4"/>
<evidence type="ECO:0000256" key="1">
    <source>
        <dbReference type="SAM" id="Phobius"/>
    </source>
</evidence>
<keyword evidence="1" id="KW-0472">Membrane</keyword>
<feature type="non-terminal residue" evidence="2">
    <location>
        <position position="1"/>
    </location>
</feature>
<gene>
    <name evidence="2" type="ORF">METZ01_LOCUS200289</name>
</gene>
<dbReference type="EMBL" id="UINC01043421">
    <property type="protein sequence ID" value="SVB47435.1"/>
    <property type="molecule type" value="Genomic_DNA"/>
</dbReference>
<protein>
    <submittedName>
        <fullName evidence="2">Uncharacterized protein</fullName>
    </submittedName>
</protein>
<reference evidence="2" key="1">
    <citation type="submission" date="2018-05" db="EMBL/GenBank/DDBJ databases">
        <authorList>
            <person name="Lanie J.A."/>
            <person name="Ng W.-L."/>
            <person name="Kazmierczak K.M."/>
            <person name="Andrzejewski T.M."/>
            <person name="Davidsen T.M."/>
            <person name="Wayne K.J."/>
            <person name="Tettelin H."/>
            <person name="Glass J.I."/>
            <person name="Rusch D."/>
            <person name="Podicherti R."/>
            <person name="Tsui H.-C.T."/>
            <person name="Winkler M.E."/>
        </authorList>
    </citation>
    <scope>NUCLEOTIDE SEQUENCE</scope>
</reference>
<feature type="transmembrane region" description="Helical" evidence="1">
    <location>
        <begin position="15"/>
        <end position="34"/>
    </location>
</feature>
<keyword evidence="1" id="KW-0812">Transmembrane</keyword>
<proteinExistence type="predicted"/>
<keyword evidence="1" id="KW-1133">Transmembrane helix</keyword>
<accession>A0A382EAB4</accession>
<organism evidence="2">
    <name type="scientific">marine metagenome</name>
    <dbReference type="NCBI Taxonomy" id="408172"/>
    <lineage>
        <taxon>unclassified sequences</taxon>
        <taxon>metagenomes</taxon>
        <taxon>ecological metagenomes</taxon>
    </lineage>
</organism>
<name>A0A382EAB4_9ZZZZ</name>
<evidence type="ECO:0000313" key="2">
    <source>
        <dbReference type="EMBL" id="SVB47435.1"/>
    </source>
</evidence>